<evidence type="ECO:0000313" key="2">
    <source>
        <dbReference type="EMBL" id="KXB32209.1"/>
    </source>
</evidence>
<comment type="caution">
    <text evidence="2">The sequence shown here is derived from an EMBL/GenBank/DDBJ whole genome shotgun (WGS) entry which is preliminary data.</text>
</comment>
<dbReference type="Proteomes" id="UP000070186">
    <property type="component" value="Unassembled WGS sequence"/>
</dbReference>
<feature type="transmembrane region" description="Helical" evidence="1">
    <location>
        <begin position="122"/>
        <end position="139"/>
    </location>
</feature>
<keyword evidence="1" id="KW-0472">Membrane</keyword>
<keyword evidence="1" id="KW-1133">Transmembrane helix</keyword>
<dbReference type="STRING" id="281362.AT959_03900"/>
<accession>A0A133XMQ7</accession>
<dbReference type="AlphaFoldDB" id="A0A133XMQ7"/>
<organism evidence="2 3">
    <name type="scientific">Dechloromonas denitrificans</name>
    <dbReference type="NCBI Taxonomy" id="281362"/>
    <lineage>
        <taxon>Bacteria</taxon>
        <taxon>Pseudomonadati</taxon>
        <taxon>Pseudomonadota</taxon>
        <taxon>Betaproteobacteria</taxon>
        <taxon>Rhodocyclales</taxon>
        <taxon>Azonexaceae</taxon>
        <taxon>Dechloromonas</taxon>
    </lineage>
</organism>
<keyword evidence="3" id="KW-1185">Reference proteome</keyword>
<reference evidence="2 3" key="1">
    <citation type="submission" date="2015-12" db="EMBL/GenBank/DDBJ databases">
        <title>Nitrous oxide reduction kinetics distinguish bacteria harboring typical versus atypical NosZ.</title>
        <authorList>
            <person name="Yoon S."/>
            <person name="Nissen S."/>
            <person name="Park D."/>
            <person name="Sanford R.A."/>
            <person name="Loeffler F.E."/>
        </authorList>
    </citation>
    <scope>NUCLEOTIDE SEQUENCE [LARGE SCALE GENOMIC DNA]</scope>
    <source>
        <strain evidence="2 3">ATCC BAA-841</strain>
    </source>
</reference>
<sequence>MMIFCGLVWIWTVAFIVAWPWDKSDIWKPEFRVVAVCEKDETCGVAYGELAAARTSGLLKTLNLPDNAGDVMEKDGWLQWKKIDGGLIEAKASSWHFQTIIRYKVEDEQPILVEYQDVNVKAFYFGIAAALFSLFGIYLRKFRR</sequence>
<dbReference type="EMBL" id="LODL01000007">
    <property type="protein sequence ID" value="KXB32209.1"/>
    <property type="molecule type" value="Genomic_DNA"/>
</dbReference>
<gene>
    <name evidence="2" type="ORF">AT959_03900</name>
</gene>
<evidence type="ECO:0000256" key="1">
    <source>
        <dbReference type="SAM" id="Phobius"/>
    </source>
</evidence>
<evidence type="ECO:0000313" key="3">
    <source>
        <dbReference type="Proteomes" id="UP000070186"/>
    </source>
</evidence>
<name>A0A133XMQ7_9RHOO</name>
<protein>
    <submittedName>
        <fullName evidence="2">Uncharacterized protein</fullName>
    </submittedName>
</protein>
<proteinExistence type="predicted"/>
<keyword evidence="1" id="KW-0812">Transmembrane</keyword>